<feature type="transmembrane region" description="Helical" evidence="6">
    <location>
        <begin position="242"/>
        <end position="266"/>
    </location>
</feature>
<evidence type="ECO:0000256" key="5">
    <source>
        <dbReference type="SAM" id="MobiDB-lite"/>
    </source>
</evidence>
<feature type="compositionally biased region" description="Basic and acidic residues" evidence="5">
    <location>
        <begin position="392"/>
        <end position="403"/>
    </location>
</feature>
<evidence type="ECO:0000256" key="6">
    <source>
        <dbReference type="SAM" id="Phobius"/>
    </source>
</evidence>
<dbReference type="InterPro" id="IPR037185">
    <property type="entry name" value="EmrE-like"/>
</dbReference>
<dbReference type="AlphaFoldDB" id="A0A0G4HCU9"/>
<feature type="domain" description="EamA" evidence="7">
    <location>
        <begin position="38"/>
        <end position="186"/>
    </location>
</feature>
<evidence type="ECO:0000313" key="8">
    <source>
        <dbReference type="EMBL" id="CEM41814.1"/>
    </source>
</evidence>
<dbReference type="PANTHER" id="PTHR22911">
    <property type="entry name" value="ACYL-MALONYL CONDENSING ENZYME-RELATED"/>
    <property type="match status" value="1"/>
</dbReference>
<reference evidence="8" key="1">
    <citation type="submission" date="2014-11" db="EMBL/GenBank/DDBJ databases">
        <authorList>
            <person name="Otto D Thomas"/>
            <person name="Naeem Raeece"/>
        </authorList>
    </citation>
    <scope>NUCLEOTIDE SEQUENCE</scope>
</reference>
<dbReference type="InterPro" id="IPR000620">
    <property type="entry name" value="EamA_dom"/>
</dbReference>
<feature type="transmembrane region" description="Helical" evidence="6">
    <location>
        <begin position="169"/>
        <end position="186"/>
    </location>
</feature>
<feature type="compositionally biased region" description="Polar residues" evidence="5">
    <location>
        <begin position="437"/>
        <end position="448"/>
    </location>
</feature>
<dbReference type="EMBL" id="CDMZ01002312">
    <property type="protein sequence ID" value="CEM41814.1"/>
    <property type="molecule type" value="Genomic_DNA"/>
</dbReference>
<feature type="compositionally biased region" description="Basic and acidic residues" evidence="5">
    <location>
        <begin position="372"/>
        <end position="381"/>
    </location>
</feature>
<evidence type="ECO:0000259" key="7">
    <source>
        <dbReference type="Pfam" id="PF00892"/>
    </source>
</evidence>
<feature type="transmembrane region" description="Helical" evidence="6">
    <location>
        <begin position="146"/>
        <end position="163"/>
    </location>
</feature>
<dbReference type="VEuPathDB" id="CryptoDB:Cvel_954"/>
<feature type="region of interest" description="Disordered" evidence="5">
    <location>
        <begin position="366"/>
        <end position="457"/>
    </location>
</feature>
<proteinExistence type="predicted"/>
<feature type="transmembrane region" description="Helical" evidence="6">
    <location>
        <begin position="67"/>
        <end position="87"/>
    </location>
</feature>
<evidence type="ECO:0000256" key="2">
    <source>
        <dbReference type="ARBA" id="ARBA00022692"/>
    </source>
</evidence>
<feature type="transmembrane region" description="Helical" evidence="6">
    <location>
        <begin position="217"/>
        <end position="236"/>
    </location>
</feature>
<protein>
    <recommendedName>
        <fullName evidence="7">EamA domain-containing protein</fullName>
    </recommendedName>
</protein>
<name>A0A0G4HCU9_9ALVE</name>
<feature type="transmembrane region" description="Helical" evidence="6">
    <location>
        <begin position="115"/>
        <end position="134"/>
    </location>
</feature>
<feature type="compositionally biased region" description="Acidic residues" evidence="5">
    <location>
        <begin position="409"/>
        <end position="423"/>
    </location>
</feature>
<keyword evidence="2 6" id="KW-0812">Transmembrane</keyword>
<gene>
    <name evidence="8" type="ORF">Cvel_954</name>
</gene>
<keyword evidence="4 6" id="KW-0472">Membrane</keyword>
<comment type="subcellular location">
    <subcellularLocation>
        <location evidence="1">Membrane</location>
        <topology evidence="1">Multi-pass membrane protein</topology>
    </subcellularLocation>
</comment>
<dbReference type="SUPFAM" id="SSF103481">
    <property type="entry name" value="Multidrug resistance efflux transporter EmrE"/>
    <property type="match status" value="1"/>
</dbReference>
<dbReference type="GO" id="GO:0016020">
    <property type="term" value="C:membrane"/>
    <property type="evidence" value="ECO:0007669"/>
    <property type="project" value="UniProtKB-SubCell"/>
</dbReference>
<feature type="domain" description="EamA" evidence="7">
    <location>
        <begin position="218"/>
        <end position="356"/>
    </location>
</feature>
<dbReference type="Gene3D" id="1.10.3730.20">
    <property type="match status" value="1"/>
</dbReference>
<evidence type="ECO:0000256" key="1">
    <source>
        <dbReference type="ARBA" id="ARBA00004141"/>
    </source>
</evidence>
<keyword evidence="3 6" id="KW-1133">Transmembrane helix</keyword>
<feature type="transmembrane region" description="Helical" evidence="6">
    <location>
        <begin position="328"/>
        <end position="356"/>
    </location>
</feature>
<dbReference type="InterPro" id="IPR029063">
    <property type="entry name" value="SAM-dependent_MTases_sf"/>
</dbReference>
<dbReference type="Pfam" id="PF00892">
    <property type="entry name" value="EamA"/>
    <property type="match status" value="2"/>
</dbReference>
<feature type="compositionally biased region" description="Acidic residues" evidence="5">
    <location>
        <begin position="382"/>
        <end position="391"/>
    </location>
</feature>
<dbReference type="SUPFAM" id="SSF53335">
    <property type="entry name" value="S-adenosyl-L-methionine-dependent methyltransferases"/>
    <property type="match status" value="1"/>
</dbReference>
<evidence type="ECO:0000256" key="3">
    <source>
        <dbReference type="ARBA" id="ARBA00022989"/>
    </source>
</evidence>
<dbReference type="PANTHER" id="PTHR22911:SF6">
    <property type="entry name" value="SOLUTE CARRIER FAMILY 35 MEMBER G1"/>
    <property type="match status" value="1"/>
</dbReference>
<feature type="transmembrane region" description="Helical" evidence="6">
    <location>
        <begin position="32"/>
        <end position="55"/>
    </location>
</feature>
<organism evidence="8">
    <name type="scientific">Chromera velia CCMP2878</name>
    <dbReference type="NCBI Taxonomy" id="1169474"/>
    <lineage>
        <taxon>Eukaryota</taxon>
        <taxon>Sar</taxon>
        <taxon>Alveolata</taxon>
        <taxon>Colpodellida</taxon>
        <taxon>Chromeraceae</taxon>
        <taxon>Chromera</taxon>
    </lineage>
</organism>
<sequence>MTLSEHQQQGTEGCRNGDAATGPYARMGTCLAALRSLAGLLCAALGAFSFALMSLTAEIASPHLGSAFLLMIVRGVVQIVLSVSVFYGNRLLFKGKGQGGREDDGGILGPRDARFWLYIGRGLIGGTSAVAYLFVLTQLPLGDASALNSSGTLVAAALGWFWLRERWHWLNWVAGVATVVGAFIIARPSFLAPVLGPVGLVPSDLDAQDDPMMSRPLAVVFGLFAAVASATGLAVIRKFRHVAFPVTVFVHSVASGGIALLILVCWDRMRPSVEDLKGIPLGVGWGFAVLTGVLGFSMQCLYTLALVFEQAGPSLFAMTLDTPISFVLQALVLGTSLGTGSLVGGALIVASVLLLLATKLYCVQPPGPVSESGERGQQKGEEGDEGGLEMTEEGRRTVVEEGGRGLSVCEDEEEQEQEGEEEERPSSPVEENRGHSAIQSPPTPSLSGIQRGEEPEGRAAMLKGDVLEERQLQGTAWRRRRAGRGEFEVEEDSFIIDEVEVGRPHSVSRQLTQDTETPSLFHHNHQEQPPLLSSFNFFETVREETLRGPRVTNLLPHFEAIAAGLSQLPSTDPTPSPDFLRSDPDYEAYYRVFKDNFGVFYKHLCASIPFFLEEQIRLGVAISRLALAAPVSVSLSDGPFTYYETSAADGTQGRSLGEYGDGRIQALTDSPNPANRDTFRRLCCHSRSRMHVGPWCDVTPEFLSRHADMHVFSSGFDLIFENTTFQMYGPKRGDQIAYVKRVMKPGGLLILSEKLLADCETYSRQEEVKNRLFKSRYLSTKAIDEKKTQILGDMERCQVDLGTLVGALRSHFNHAYLIWNSTNFYEVVASDDKHRLDLFVSFLGPLYVPPPFLFEETPVRPLF</sequence>
<evidence type="ECO:0000256" key="4">
    <source>
        <dbReference type="ARBA" id="ARBA00023136"/>
    </source>
</evidence>
<accession>A0A0G4HCU9</accession>
<feature type="transmembrane region" description="Helical" evidence="6">
    <location>
        <begin position="278"/>
        <end position="308"/>
    </location>
</feature>